<dbReference type="GeneID" id="34617559"/>
<feature type="domain" description="CCDC43 PWI-like" evidence="4">
    <location>
        <begin position="8"/>
        <end position="42"/>
    </location>
</feature>
<dbReference type="Proteomes" id="UP000515125">
    <property type="component" value="Unplaced"/>
</dbReference>
<reference evidence="6" key="1">
    <citation type="submission" date="2025-08" db="UniProtKB">
        <authorList>
            <consortium name="RefSeq"/>
        </authorList>
    </citation>
    <scope>IDENTIFICATION</scope>
</reference>
<dbReference type="InterPro" id="IPR058771">
    <property type="entry name" value="PWI_CCDC43"/>
</dbReference>
<dbReference type="Pfam" id="PF26091">
    <property type="entry name" value="PWI_CCDC43"/>
    <property type="match status" value="1"/>
</dbReference>
<gene>
    <name evidence="6" type="primary">LOC34617559</name>
</gene>
<accession>A0A6P5WCX6</accession>
<evidence type="ECO:0000313" key="5">
    <source>
        <dbReference type="Proteomes" id="UP000515125"/>
    </source>
</evidence>
<protein>
    <submittedName>
        <fullName evidence="6">Coiled-coil domain-containing protein 43</fullName>
    </submittedName>
</protein>
<feature type="compositionally biased region" description="Low complexity" evidence="3">
    <location>
        <begin position="208"/>
        <end position="217"/>
    </location>
</feature>
<feature type="compositionally biased region" description="Low complexity" evidence="3">
    <location>
        <begin position="185"/>
        <end position="194"/>
    </location>
</feature>
<feature type="compositionally biased region" description="Basic and acidic residues" evidence="3">
    <location>
        <begin position="218"/>
        <end position="227"/>
    </location>
</feature>
<dbReference type="RefSeq" id="XP_022588794.2">
    <property type="nucleotide sequence ID" value="XM_022730925.2"/>
</dbReference>
<feature type="compositionally biased region" description="Basic and acidic residues" evidence="3">
    <location>
        <begin position="197"/>
        <end position="207"/>
    </location>
</feature>
<dbReference type="AlphaFoldDB" id="A0A6P5WCX6"/>
<organism evidence="5 6">
    <name type="scientific">Cyclospora cayetanensis</name>
    <dbReference type="NCBI Taxonomy" id="88456"/>
    <lineage>
        <taxon>Eukaryota</taxon>
        <taxon>Sar</taxon>
        <taxon>Alveolata</taxon>
        <taxon>Apicomplexa</taxon>
        <taxon>Conoidasida</taxon>
        <taxon>Coccidia</taxon>
        <taxon>Eucoccidiorida</taxon>
        <taxon>Eimeriorina</taxon>
        <taxon>Eimeriidae</taxon>
        <taxon>Cyclospora</taxon>
    </lineage>
</organism>
<dbReference type="PANTHER" id="PTHR31684:SF2">
    <property type="entry name" value="COILED-COIL DOMAIN-CONTAINING PROTEIN 43"/>
    <property type="match status" value="1"/>
</dbReference>
<sequence>MESSEELSAFKSFLSEGLEALGLDTEVFVEYVLGVLEAASKGDAGGEEQQHELKVEIQETLSLSLDDPSPQRQEQLDAFCCGCAERWVHQVLPATAKQHQKQRQQALDAVFSSSTAGAPQAVEEAPEDETARRIRERVVQQYGYEIDELVEEDEEGRLQLQSSSSGSNKKPTDGPGIWCNDNRARVQQASQAARARAKAEHEMEVQRNKQQQLLQQQRIEKEKQRVAKKERKAGR</sequence>
<name>A0A6P5WCX6_9EIME</name>
<feature type="region of interest" description="Disordered" evidence="3">
    <location>
        <begin position="113"/>
        <end position="133"/>
    </location>
</feature>
<feature type="region of interest" description="Disordered" evidence="3">
    <location>
        <begin position="153"/>
        <end position="235"/>
    </location>
</feature>
<evidence type="ECO:0000259" key="4">
    <source>
        <dbReference type="Pfam" id="PF26091"/>
    </source>
</evidence>
<comment type="similarity">
    <text evidence="1">Belongs to the CCDC43 family.</text>
</comment>
<proteinExistence type="inferred from homology"/>
<evidence type="ECO:0000256" key="3">
    <source>
        <dbReference type="SAM" id="MobiDB-lite"/>
    </source>
</evidence>
<keyword evidence="2" id="KW-0175">Coiled coil</keyword>
<feature type="compositionally biased region" description="Low complexity" evidence="3">
    <location>
        <begin position="158"/>
        <end position="167"/>
    </location>
</feature>
<dbReference type="PANTHER" id="PTHR31684">
    <property type="entry name" value="COILED-COIL DOMAIN-CONTAINING PROTEIN 43"/>
    <property type="match status" value="1"/>
</dbReference>
<dbReference type="InterPro" id="IPR037666">
    <property type="entry name" value="CCDC43"/>
</dbReference>
<evidence type="ECO:0000313" key="6">
    <source>
        <dbReference type="RefSeq" id="XP_022588794.2"/>
    </source>
</evidence>
<dbReference type="OrthoDB" id="347535at2759"/>
<evidence type="ECO:0000256" key="1">
    <source>
        <dbReference type="ARBA" id="ARBA00005305"/>
    </source>
</evidence>
<keyword evidence="5" id="KW-1185">Reference proteome</keyword>
<evidence type="ECO:0000256" key="2">
    <source>
        <dbReference type="ARBA" id="ARBA00023054"/>
    </source>
</evidence>